<dbReference type="InterPro" id="IPR027417">
    <property type="entry name" value="P-loop_NTPase"/>
</dbReference>
<reference evidence="1 2" key="1">
    <citation type="journal article" date="2019" name="Gigascience">
        <title>Whole-genome sequence of the oriental lung fluke Paragonimus westermani.</title>
        <authorList>
            <person name="Oey H."/>
            <person name="Zakrzewski M."/>
            <person name="Narain K."/>
            <person name="Devi K.R."/>
            <person name="Agatsuma T."/>
            <person name="Nawaratna S."/>
            <person name="Gobert G.N."/>
            <person name="Jones M.K."/>
            <person name="Ragan M.A."/>
            <person name="McManus D.P."/>
            <person name="Krause L."/>
        </authorList>
    </citation>
    <scope>NUCLEOTIDE SEQUENCE [LARGE SCALE GENOMIC DNA]</scope>
    <source>
        <strain evidence="1 2">IND2009</strain>
    </source>
</reference>
<dbReference type="AlphaFoldDB" id="A0A5J4NNS0"/>
<feature type="non-terminal residue" evidence="1">
    <location>
        <position position="74"/>
    </location>
</feature>
<keyword evidence="2" id="KW-1185">Reference proteome</keyword>
<evidence type="ECO:0000313" key="1">
    <source>
        <dbReference type="EMBL" id="KAA3677213.1"/>
    </source>
</evidence>
<name>A0A5J4NNS0_9TREM</name>
<evidence type="ECO:0000313" key="2">
    <source>
        <dbReference type="Proteomes" id="UP000324629"/>
    </source>
</evidence>
<comment type="caution">
    <text evidence="1">The sequence shown here is derived from an EMBL/GenBank/DDBJ whole genome shotgun (WGS) entry which is preliminary data.</text>
</comment>
<protein>
    <submittedName>
        <fullName evidence="1">Uncharacterized protein</fullName>
    </submittedName>
</protein>
<dbReference type="EMBL" id="QNGE01001608">
    <property type="protein sequence ID" value="KAA3677213.1"/>
    <property type="molecule type" value="Genomic_DNA"/>
</dbReference>
<accession>A0A5J4NNS0</accession>
<dbReference type="Proteomes" id="UP000324629">
    <property type="component" value="Unassembled WGS sequence"/>
</dbReference>
<sequence>MVCPCFCLNTFHCFSALRQLMDLRIFLTLDCETMVARRRLRDYDPADPPGYFDKYVWPSYTKVLNNLSKTDDDF</sequence>
<organism evidence="1 2">
    <name type="scientific">Paragonimus westermani</name>
    <dbReference type="NCBI Taxonomy" id="34504"/>
    <lineage>
        <taxon>Eukaryota</taxon>
        <taxon>Metazoa</taxon>
        <taxon>Spiralia</taxon>
        <taxon>Lophotrochozoa</taxon>
        <taxon>Platyhelminthes</taxon>
        <taxon>Trematoda</taxon>
        <taxon>Digenea</taxon>
        <taxon>Plagiorchiida</taxon>
        <taxon>Troglotremata</taxon>
        <taxon>Troglotrematidae</taxon>
        <taxon>Paragonimus</taxon>
    </lineage>
</organism>
<dbReference type="SUPFAM" id="SSF52540">
    <property type="entry name" value="P-loop containing nucleoside triphosphate hydrolases"/>
    <property type="match status" value="1"/>
</dbReference>
<proteinExistence type="predicted"/>
<dbReference type="Gene3D" id="3.40.50.300">
    <property type="entry name" value="P-loop containing nucleotide triphosphate hydrolases"/>
    <property type="match status" value="1"/>
</dbReference>
<gene>
    <name evidence="1" type="ORF">DEA37_0004343</name>
</gene>